<accession>A0A2J6Q1I7</accession>
<dbReference type="OrthoDB" id="5410365at2759"/>
<protein>
    <submittedName>
        <fullName evidence="2">Uncharacterized protein</fullName>
    </submittedName>
</protein>
<keyword evidence="3" id="KW-1185">Reference proteome</keyword>
<proteinExistence type="predicted"/>
<evidence type="ECO:0000313" key="3">
    <source>
        <dbReference type="Proteomes" id="UP000235672"/>
    </source>
</evidence>
<dbReference type="AlphaFoldDB" id="A0A2J6Q1I7"/>
<gene>
    <name evidence="2" type="ORF">NA56DRAFT_646671</name>
</gene>
<organism evidence="2 3">
    <name type="scientific">Hyaloscypha hepaticicola</name>
    <dbReference type="NCBI Taxonomy" id="2082293"/>
    <lineage>
        <taxon>Eukaryota</taxon>
        <taxon>Fungi</taxon>
        <taxon>Dikarya</taxon>
        <taxon>Ascomycota</taxon>
        <taxon>Pezizomycotina</taxon>
        <taxon>Leotiomycetes</taxon>
        <taxon>Helotiales</taxon>
        <taxon>Hyaloscyphaceae</taxon>
        <taxon>Hyaloscypha</taxon>
    </lineage>
</organism>
<sequence length="287" mass="30787">MAASPSHFLILNDPIPGSRIPQLLGLFTHDPTSPLDQFAPSPLPAFISSYIHEYSEQTSAKLAVQSSGSETVRAKLLQAVSFAASCNGSRRWDIEAAAIKTYRLENHDSAFDAIMAVASARRQIETLFRRPGQRTNRIYMIVGLKVLVDATIKAERSGGRSGEASVSASMAAVASMATVPALGGLTAEGKCQKSAESNVSVSAQHEGELVFAVEYRVVKKSLFPNFRSKSSSVTLGKSKRWGWGEGVMGNGDGESGEDEDSNCEFSEAKLPPLIELAKDGAVFWETV</sequence>
<dbReference type="EMBL" id="KZ613486">
    <property type="protein sequence ID" value="PMD20138.1"/>
    <property type="molecule type" value="Genomic_DNA"/>
</dbReference>
<reference evidence="2 3" key="1">
    <citation type="submission" date="2016-05" db="EMBL/GenBank/DDBJ databases">
        <title>A degradative enzymes factory behind the ericoid mycorrhizal symbiosis.</title>
        <authorList>
            <consortium name="DOE Joint Genome Institute"/>
            <person name="Martino E."/>
            <person name="Morin E."/>
            <person name="Grelet G."/>
            <person name="Kuo A."/>
            <person name="Kohler A."/>
            <person name="Daghino S."/>
            <person name="Barry K."/>
            <person name="Choi C."/>
            <person name="Cichocki N."/>
            <person name="Clum A."/>
            <person name="Copeland A."/>
            <person name="Hainaut M."/>
            <person name="Haridas S."/>
            <person name="Labutti K."/>
            <person name="Lindquist E."/>
            <person name="Lipzen A."/>
            <person name="Khouja H.-R."/>
            <person name="Murat C."/>
            <person name="Ohm R."/>
            <person name="Olson A."/>
            <person name="Spatafora J."/>
            <person name="Veneault-Fourrey C."/>
            <person name="Henrissat B."/>
            <person name="Grigoriev I."/>
            <person name="Martin F."/>
            <person name="Perotto S."/>
        </authorList>
    </citation>
    <scope>NUCLEOTIDE SEQUENCE [LARGE SCALE GENOMIC DNA]</scope>
    <source>
        <strain evidence="2 3">UAMH 7357</strain>
    </source>
</reference>
<dbReference type="Proteomes" id="UP000235672">
    <property type="component" value="Unassembled WGS sequence"/>
</dbReference>
<feature type="region of interest" description="Disordered" evidence="1">
    <location>
        <begin position="244"/>
        <end position="263"/>
    </location>
</feature>
<name>A0A2J6Q1I7_9HELO</name>
<feature type="compositionally biased region" description="Gly residues" evidence="1">
    <location>
        <begin position="244"/>
        <end position="253"/>
    </location>
</feature>
<evidence type="ECO:0000313" key="2">
    <source>
        <dbReference type="EMBL" id="PMD20138.1"/>
    </source>
</evidence>
<evidence type="ECO:0000256" key="1">
    <source>
        <dbReference type="SAM" id="MobiDB-lite"/>
    </source>
</evidence>